<dbReference type="AlphaFoldDB" id="A0A644YD90"/>
<dbReference type="EMBL" id="VSSQ01004606">
    <property type="protein sequence ID" value="MPM25908.1"/>
    <property type="molecule type" value="Genomic_DNA"/>
</dbReference>
<organism evidence="1">
    <name type="scientific">bioreactor metagenome</name>
    <dbReference type="NCBI Taxonomy" id="1076179"/>
    <lineage>
        <taxon>unclassified sequences</taxon>
        <taxon>metagenomes</taxon>
        <taxon>ecological metagenomes</taxon>
    </lineage>
</organism>
<evidence type="ECO:0000313" key="1">
    <source>
        <dbReference type="EMBL" id="MPM25908.1"/>
    </source>
</evidence>
<accession>A0A644YD90</accession>
<gene>
    <name evidence="1" type="ORF">SDC9_72409</name>
</gene>
<protein>
    <submittedName>
        <fullName evidence="1">Uncharacterized protein</fullName>
    </submittedName>
</protein>
<sequence>MRHALTAILLTAVLTLVGLTQPVRLPDLLRGTPNTVTLAEQSTGYDLSEITDWNKRAIILLPGLTYYPSTLLTPETADSAAPVSTDKFAALRAEYLVLNHPRRGADMRAVYHPAAESVRNQGSRRRGG</sequence>
<comment type="caution">
    <text evidence="1">The sequence shown here is derived from an EMBL/GenBank/DDBJ whole genome shotgun (WGS) entry which is preliminary data.</text>
</comment>
<reference evidence="1" key="1">
    <citation type="submission" date="2019-08" db="EMBL/GenBank/DDBJ databases">
        <authorList>
            <person name="Kucharzyk K."/>
            <person name="Murdoch R.W."/>
            <person name="Higgins S."/>
            <person name="Loffler F."/>
        </authorList>
    </citation>
    <scope>NUCLEOTIDE SEQUENCE</scope>
</reference>
<proteinExistence type="predicted"/>
<name>A0A644YD90_9ZZZZ</name>